<organism evidence="2">
    <name type="scientific">viral metagenome</name>
    <dbReference type="NCBI Taxonomy" id="1070528"/>
    <lineage>
        <taxon>unclassified sequences</taxon>
        <taxon>metagenomes</taxon>
        <taxon>organismal metagenomes</taxon>
    </lineage>
</organism>
<dbReference type="EMBL" id="MT143538">
    <property type="protein sequence ID" value="QJA97942.1"/>
    <property type="molecule type" value="Genomic_DNA"/>
</dbReference>
<evidence type="ECO:0000313" key="2">
    <source>
        <dbReference type="EMBL" id="QJA97942.1"/>
    </source>
</evidence>
<feature type="transmembrane region" description="Helical" evidence="1">
    <location>
        <begin position="28"/>
        <end position="45"/>
    </location>
</feature>
<protein>
    <submittedName>
        <fullName evidence="2">Uncharacterized protein</fullName>
    </submittedName>
</protein>
<dbReference type="AlphaFoldDB" id="A0A6M3LWK0"/>
<reference evidence="2" key="1">
    <citation type="submission" date="2020-03" db="EMBL/GenBank/DDBJ databases">
        <title>The deep terrestrial virosphere.</title>
        <authorList>
            <person name="Holmfeldt K."/>
            <person name="Nilsson E."/>
            <person name="Simone D."/>
            <person name="Lopez-Fernandez M."/>
            <person name="Wu X."/>
            <person name="de Brujin I."/>
            <person name="Lundin D."/>
            <person name="Andersson A."/>
            <person name="Bertilsson S."/>
            <person name="Dopson M."/>
        </authorList>
    </citation>
    <scope>NUCLEOTIDE SEQUENCE</scope>
    <source>
        <strain evidence="2">MM415B05843</strain>
    </source>
</reference>
<accession>A0A6M3LWK0</accession>
<proteinExistence type="predicted"/>
<keyword evidence="1" id="KW-1133">Transmembrane helix</keyword>
<gene>
    <name evidence="2" type="ORF">MM415B05843_0011</name>
</gene>
<name>A0A6M3LWK0_9ZZZZ</name>
<keyword evidence="1" id="KW-0472">Membrane</keyword>
<keyword evidence="1" id="KW-0812">Transmembrane</keyword>
<feature type="transmembrane region" description="Helical" evidence="1">
    <location>
        <begin position="7"/>
        <end position="22"/>
    </location>
</feature>
<sequence>MKGIVHRLAYFIAGLFVGGIVMQHDSLIPVVVLGGLTGAIAAWDTQRRQS</sequence>
<evidence type="ECO:0000256" key="1">
    <source>
        <dbReference type="SAM" id="Phobius"/>
    </source>
</evidence>